<sequence length="642" mass="68234">MSGSRHPAGPNPRPGSARPPASSRGPGRARPGSRSGRQEPSSRPVPEMASQRSRLTIVMAVFLVLAVGLASRALQLQAIEAPAYAASAAARMKYTYDLQPNRGQIADRNGTVMAQTQPAVLVFVDPRMISRNGVDERVTMTRDQREMAAAAPKTVAKILAARLGGRPEDYRKAVTPTDSKGKLSRYSVVRHHVDSYTFDLIKKDMKKGGWYGVFSSNDPIRTYPSGQVASNVVGFVDAGGKGAGGFEYTHNKQLAGVPGKESYEASTWGRIPLGSNTLVPAINGTSYTLTLDAQLQLMAQQALGTALKNAKAKSGEIVMMDVTNGEVLAMASMPTFDSNKPGKADANQTRNRVIQDAYEPGSVQKVLTMAALTDQGIITPDSHVVVPSALSSGGGKITDAEPHGTEHLTARGVLVHSSNIGTALFARKLRKSTMVSYLKAFGLGVPTGIGLPGEASGQIPKPNMPDYTRDQAAFGQGLSVTALQEAAAVAGIVDGGVYHSPTIIKSAVDGHGDPVEIPETTTRRVISQQASEQVRDMMENVVSTAKGRPILGYRMGGKTGTAQRIDPQCHCYRGYISSFIAVAPIEKPRILTYVAINQPTNGHTGTAVAQPAARQLMSVALPRYGVQPSTDKARKEPLEYQP</sequence>
<gene>
    <name evidence="7" type="ORF">HMPREF1162_0604</name>
</gene>
<dbReference type="eggNOG" id="COG0768">
    <property type="taxonomic scope" value="Bacteria"/>
</dbReference>
<dbReference type="Pfam" id="PF00905">
    <property type="entry name" value="Transpeptidase"/>
    <property type="match status" value="1"/>
</dbReference>
<protein>
    <submittedName>
        <fullName evidence="7">Penicillin-binding protein, transpeptidase domain protein</fullName>
    </submittedName>
</protein>
<dbReference type="InterPro" id="IPR012338">
    <property type="entry name" value="Beta-lactam/transpept-like"/>
</dbReference>
<dbReference type="SUPFAM" id="SSF56519">
    <property type="entry name" value="Penicillin binding protein dimerisation domain"/>
    <property type="match status" value="1"/>
</dbReference>
<dbReference type="InterPro" id="IPR001460">
    <property type="entry name" value="PCN-bd_Tpept"/>
</dbReference>
<evidence type="ECO:0000256" key="2">
    <source>
        <dbReference type="ARBA" id="ARBA00007171"/>
    </source>
</evidence>
<reference evidence="7 8" key="1">
    <citation type="submission" date="2011-07" db="EMBL/GenBank/DDBJ databases">
        <title>Genome Sequence of Propionibacterium acnes SK182B-JCVI.</title>
        <authorList>
            <person name="Durkin A.S."/>
            <person name="Madupu R."/>
            <person name="Hostetler J."/>
            <person name="Radune D."/>
            <person name="Torralba M."/>
            <person name="Methe B."/>
            <person name="Sutton G."/>
            <person name="Strausberg R.L."/>
            <person name="Nelson K.E."/>
        </authorList>
    </citation>
    <scope>NUCLEOTIDE SEQUENCE [LARGE SCALE GENOMIC DNA]</scope>
    <source>
        <strain evidence="7 8">SK182B-JCVI</strain>
    </source>
</reference>
<evidence type="ECO:0000313" key="7">
    <source>
        <dbReference type="EMBL" id="EGR97867.1"/>
    </source>
</evidence>
<dbReference type="PANTHER" id="PTHR30627:SF1">
    <property type="entry name" value="PEPTIDOGLYCAN D,D-TRANSPEPTIDASE FTSI"/>
    <property type="match status" value="1"/>
</dbReference>
<dbReference type="Pfam" id="PF03717">
    <property type="entry name" value="PBP_dimer"/>
    <property type="match status" value="1"/>
</dbReference>
<dbReference type="GO" id="GO:0008658">
    <property type="term" value="F:penicillin binding"/>
    <property type="evidence" value="ECO:0007669"/>
    <property type="project" value="InterPro"/>
</dbReference>
<dbReference type="GO" id="GO:0005886">
    <property type="term" value="C:plasma membrane"/>
    <property type="evidence" value="ECO:0007669"/>
    <property type="project" value="TreeGrafter"/>
</dbReference>
<dbReference type="Gene3D" id="3.40.710.10">
    <property type="entry name" value="DD-peptidase/beta-lactamase superfamily"/>
    <property type="match status" value="1"/>
</dbReference>
<proteinExistence type="inferred from homology"/>
<evidence type="ECO:0000259" key="6">
    <source>
        <dbReference type="Pfam" id="PF03717"/>
    </source>
</evidence>
<keyword evidence="3" id="KW-0472">Membrane</keyword>
<dbReference type="AlphaFoldDB" id="F9NU73"/>
<dbReference type="GO" id="GO:0071555">
    <property type="term" value="P:cell wall organization"/>
    <property type="evidence" value="ECO:0007669"/>
    <property type="project" value="TreeGrafter"/>
</dbReference>
<evidence type="ECO:0000256" key="3">
    <source>
        <dbReference type="ARBA" id="ARBA00023136"/>
    </source>
</evidence>
<feature type="region of interest" description="Disordered" evidence="4">
    <location>
        <begin position="1"/>
        <end position="50"/>
    </location>
</feature>
<dbReference type="InterPro" id="IPR050515">
    <property type="entry name" value="Beta-lactam/transpept"/>
</dbReference>
<dbReference type="Proteomes" id="UP000007832">
    <property type="component" value="Unassembled WGS sequence"/>
</dbReference>
<comment type="subcellular location">
    <subcellularLocation>
        <location evidence="1">Membrane</location>
    </subcellularLocation>
</comment>
<feature type="domain" description="Penicillin-binding protein transpeptidase" evidence="5">
    <location>
        <begin position="317"/>
        <end position="617"/>
    </location>
</feature>
<accession>F9NU73</accession>
<dbReference type="Gene3D" id="3.90.1310.10">
    <property type="entry name" value="Penicillin-binding protein 2a (Domain 2)"/>
    <property type="match status" value="1"/>
</dbReference>
<feature type="compositionally biased region" description="Low complexity" evidence="4">
    <location>
        <begin position="14"/>
        <end position="35"/>
    </location>
</feature>
<organism evidence="7 8">
    <name type="scientific">[Propionibacterium] namnetense SK182B-JCVI</name>
    <dbReference type="NCBI Taxonomy" id="1051006"/>
    <lineage>
        <taxon>Bacteria</taxon>
        <taxon>Bacillati</taxon>
        <taxon>Actinomycetota</taxon>
        <taxon>Actinomycetes</taxon>
        <taxon>Propionibacteriales</taxon>
        <taxon>Propionibacteriaceae</taxon>
        <taxon>Cutibacterium</taxon>
    </lineage>
</organism>
<dbReference type="EMBL" id="AFUN01000007">
    <property type="protein sequence ID" value="EGR97867.1"/>
    <property type="molecule type" value="Genomic_DNA"/>
</dbReference>
<dbReference type="PANTHER" id="PTHR30627">
    <property type="entry name" value="PEPTIDOGLYCAN D,D-TRANSPEPTIDASE"/>
    <property type="match status" value="1"/>
</dbReference>
<comment type="caution">
    <text evidence="7">The sequence shown here is derived from an EMBL/GenBank/DDBJ whole genome shotgun (WGS) entry which is preliminary data.</text>
</comment>
<comment type="similarity">
    <text evidence="2">Belongs to the transpeptidase family.</text>
</comment>
<dbReference type="PATRIC" id="fig|1051006.4.peg.720"/>
<dbReference type="InterPro" id="IPR005311">
    <property type="entry name" value="PBP_dimer"/>
</dbReference>
<dbReference type="InterPro" id="IPR036138">
    <property type="entry name" value="PBP_dimer_sf"/>
</dbReference>
<evidence type="ECO:0000256" key="4">
    <source>
        <dbReference type="SAM" id="MobiDB-lite"/>
    </source>
</evidence>
<feature type="domain" description="Penicillin-binding protein dimerisation" evidence="6">
    <location>
        <begin position="99"/>
        <end position="270"/>
    </location>
</feature>
<dbReference type="SUPFAM" id="SSF56601">
    <property type="entry name" value="beta-lactamase/transpeptidase-like"/>
    <property type="match status" value="1"/>
</dbReference>
<evidence type="ECO:0000259" key="5">
    <source>
        <dbReference type="Pfam" id="PF00905"/>
    </source>
</evidence>
<evidence type="ECO:0000313" key="8">
    <source>
        <dbReference type="Proteomes" id="UP000007832"/>
    </source>
</evidence>
<dbReference type="Gene3D" id="3.30.450.330">
    <property type="match status" value="1"/>
</dbReference>
<evidence type="ECO:0000256" key="1">
    <source>
        <dbReference type="ARBA" id="ARBA00004370"/>
    </source>
</evidence>
<dbReference type="STRING" id="1574624.GCA_001642025_00226"/>
<name>F9NU73_9ACTN</name>